<dbReference type="GO" id="GO:0006777">
    <property type="term" value="P:Mo-molybdopterin cofactor biosynthetic process"/>
    <property type="evidence" value="ECO:0007669"/>
    <property type="project" value="UniProtKB-KW"/>
</dbReference>
<accession>A0A0A9WF03</accession>
<protein>
    <submittedName>
        <fullName evidence="4">Molybdenum cofactor biosynthesis protein 1</fullName>
    </submittedName>
</protein>
<dbReference type="EMBL" id="GBHO01037235">
    <property type="protein sequence ID" value="JAG06369.1"/>
    <property type="molecule type" value="Transcribed_RNA"/>
</dbReference>
<organism evidence="4">
    <name type="scientific">Lygus hesperus</name>
    <name type="common">Western plant bug</name>
    <dbReference type="NCBI Taxonomy" id="30085"/>
    <lineage>
        <taxon>Eukaryota</taxon>
        <taxon>Metazoa</taxon>
        <taxon>Ecdysozoa</taxon>
        <taxon>Arthropoda</taxon>
        <taxon>Hexapoda</taxon>
        <taxon>Insecta</taxon>
        <taxon>Pterygota</taxon>
        <taxon>Neoptera</taxon>
        <taxon>Paraneoptera</taxon>
        <taxon>Hemiptera</taxon>
        <taxon>Heteroptera</taxon>
        <taxon>Panheteroptera</taxon>
        <taxon>Cimicomorpha</taxon>
        <taxon>Miridae</taxon>
        <taxon>Mirini</taxon>
        <taxon>Lygus</taxon>
    </lineage>
</organism>
<dbReference type="SUPFAM" id="SSF55040">
    <property type="entry name" value="Molybdenum cofactor biosynthesis protein C, MoaC"/>
    <property type="match status" value="1"/>
</dbReference>
<dbReference type="InterPro" id="IPR036522">
    <property type="entry name" value="MoaC_sf"/>
</dbReference>
<keyword evidence="2" id="KW-0501">Molybdenum cofactor biosynthesis</keyword>
<proteinExistence type="predicted"/>
<reference evidence="4" key="2">
    <citation type="submission" date="2014-07" db="EMBL/GenBank/DDBJ databases">
        <authorList>
            <person name="Hull J."/>
        </authorList>
    </citation>
    <scope>NUCLEOTIDE SEQUENCE</scope>
</reference>
<comment type="pathway">
    <text evidence="1">Cofactor biosynthesis; molybdopterin biosynthesis.</text>
</comment>
<evidence type="ECO:0000256" key="2">
    <source>
        <dbReference type="ARBA" id="ARBA00023150"/>
    </source>
</evidence>
<sequence>SSSSSSGCGGMHYRLATAVSTVVVPPSLNALLEGMKHTLTPTIPRPVRHSSMAAANNLSSSNNISGSSHFNGIAVGPNAQMEEYYTNRKGPLFATAVIAGTNAVKQASSLIPFCHTVPIQKCSFTFRRRVVSSSLQPSSLPHRVVLRKRTTPSGPLVSRP</sequence>
<evidence type="ECO:0000256" key="1">
    <source>
        <dbReference type="ARBA" id="ARBA00005046"/>
    </source>
</evidence>
<evidence type="ECO:0000313" key="4">
    <source>
        <dbReference type="EMBL" id="JAG06369.1"/>
    </source>
</evidence>
<feature type="domain" description="Molybdopterin cofactor biosynthesis C (MoaC)" evidence="3">
    <location>
        <begin position="86"/>
        <end position="129"/>
    </location>
</feature>
<evidence type="ECO:0000259" key="3">
    <source>
        <dbReference type="Pfam" id="PF01967"/>
    </source>
</evidence>
<name>A0A0A9WF03_LYGHE</name>
<dbReference type="AlphaFoldDB" id="A0A0A9WF03"/>
<dbReference type="Gene3D" id="3.30.70.640">
    <property type="entry name" value="Molybdopterin cofactor biosynthesis C (MoaC) domain"/>
    <property type="match status" value="1"/>
</dbReference>
<feature type="non-terminal residue" evidence="4">
    <location>
        <position position="1"/>
    </location>
</feature>
<dbReference type="InterPro" id="IPR002820">
    <property type="entry name" value="Mopterin_CF_biosynth-C_dom"/>
</dbReference>
<dbReference type="UniPathway" id="UPA00344"/>
<reference evidence="4" key="1">
    <citation type="journal article" date="2014" name="PLoS ONE">
        <title>Transcriptome-Based Identification of ABC Transporters in the Western Tarnished Plant Bug Lygus hesperus.</title>
        <authorList>
            <person name="Hull J.J."/>
            <person name="Chaney K."/>
            <person name="Geib S.M."/>
            <person name="Fabrick J.A."/>
            <person name="Brent C.S."/>
            <person name="Walsh D."/>
            <person name="Lavine L.C."/>
        </authorList>
    </citation>
    <scope>NUCLEOTIDE SEQUENCE</scope>
</reference>
<gene>
    <name evidence="4" type="primary">mocs1</name>
    <name evidence="4" type="ORF">CM83_31403</name>
</gene>
<dbReference type="Pfam" id="PF01967">
    <property type="entry name" value="MoaC"/>
    <property type="match status" value="1"/>
</dbReference>